<feature type="region of interest" description="Disordered" evidence="1">
    <location>
        <begin position="1"/>
        <end position="34"/>
    </location>
</feature>
<accession>A0A1Y1VPA5</accession>
<comment type="caution">
    <text evidence="2">The sequence shown here is derived from an EMBL/GenBank/DDBJ whole genome shotgun (WGS) entry which is preliminary data.</text>
</comment>
<dbReference type="EMBL" id="MCFH01000001">
    <property type="protein sequence ID" value="ORX60982.1"/>
    <property type="molecule type" value="Genomic_DNA"/>
</dbReference>
<dbReference type="AlphaFoldDB" id="A0A1Y1VPA5"/>
<sequence length="57" mass="6717">MNNQNQQFRPPMMGNGQNSSFQQGMPFGNQMPPQPQRMQSKYFYILITNIFNSIKFI</sequence>
<dbReference type="Proteomes" id="UP000193719">
    <property type="component" value="Unassembled WGS sequence"/>
</dbReference>
<reference evidence="2 3" key="2">
    <citation type="submission" date="2016-08" db="EMBL/GenBank/DDBJ databases">
        <title>Pervasive Adenine N6-methylation of Active Genes in Fungi.</title>
        <authorList>
            <consortium name="DOE Joint Genome Institute"/>
            <person name="Mondo S.J."/>
            <person name="Dannebaum R.O."/>
            <person name="Kuo R.C."/>
            <person name="Labutti K."/>
            <person name="Haridas S."/>
            <person name="Kuo A."/>
            <person name="Salamov A."/>
            <person name="Ahrendt S.R."/>
            <person name="Lipzen A."/>
            <person name="Sullivan W."/>
            <person name="Andreopoulos W.B."/>
            <person name="Clum A."/>
            <person name="Lindquist E."/>
            <person name="Daum C."/>
            <person name="Ramamoorthy G.K."/>
            <person name="Gryganskyi A."/>
            <person name="Culley D."/>
            <person name="Magnuson J.K."/>
            <person name="James T.Y."/>
            <person name="O'Malley M.A."/>
            <person name="Stajich J.E."/>
            <person name="Spatafora J.W."/>
            <person name="Visel A."/>
            <person name="Grigoriev I.V."/>
        </authorList>
    </citation>
    <scope>NUCLEOTIDE SEQUENCE [LARGE SCALE GENOMIC DNA]</scope>
    <source>
        <strain evidence="3">finn</strain>
    </source>
</reference>
<reference evidence="2 3" key="1">
    <citation type="submission" date="2016-08" db="EMBL/GenBank/DDBJ databases">
        <title>Genomes of anaerobic fungi encode conserved fungal cellulosomes for biomass hydrolysis.</title>
        <authorList>
            <consortium name="DOE Joint Genome Institute"/>
            <person name="Haitjema C.H."/>
            <person name="Gilmore S.P."/>
            <person name="Henske J.K."/>
            <person name="Solomon K.V."/>
            <person name="De Groot R."/>
            <person name="Kuo A."/>
            <person name="Mondo S.J."/>
            <person name="Salamov A.A."/>
            <person name="Labutti K."/>
            <person name="Zhao Z."/>
            <person name="Chiniquy J."/>
            <person name="Barry K."/>
            <person name="Brewer H.M."/>
            <person name="Purvine S.O."/>
            <person name="Wright A.T."/>
            <person name="Boxma B."/>
            <person name="Van Alen T."/>
            <person name="Hackstein J.H."/>
            <person name="Baker S.E."/>
            <person name="Grigoriev I.V."/>
            <person name="O'Malley M.A."/>
        </authorList>
    </citation>
    <scope>NUCLEOTIDE SEQUENCE [LARGE SCALE GENOMIC DNA]</scope>
    <source>
        <strain evidence="3">finn</strain>
    </source>
</reference>
<keyword evidence="3" id="KW-1185">Reference proteome</keyword>
<evidence type="ECO:0000256" key="1">
    <source>
        <dbReference type="SAM" id="MobiDB-lite"/>
    </source>
</evidence>
<protein>
    <submittedName>
        <fullName evidence="2">Uncharacterized protein</fullName>
    </submittedName>
</protein>
<proteinExistence type="predicted"/>
<organism evidence="2 3">
    <name type="scientific">Piromyces finnis</name>
    <dbReference type="NCBI Taxonomy" id="1754191"/>
    <lineage>
        <taxon>Eukaryota</taxon>
        <taxon>Fungi</taxon>
        <taxon>Fungi incertae sedis</taxon>
        <taxon>Chytridiomycota</taxon>
        <taxon>Chytridiomycota incertae sedis</taxon>
        <taxon>Neocallimastigomycetes</taxon>
        <taxon>Neocallimastigales</taxon>
        <taxon>Neocallimastigaceae</taxon>
        <taxon>Piromyces</taxon>
    </lineage>
</organism>
<evidence type="ECO:0000313" key="2">
    <source>
        <dbReference type="EMBL" id="ORX60982.1"/>
    </source>
</evidence>
<name>A0A1Y1VPA5_9FUNG</name>
<gene>
    <name evidence="2" type="ORF">BCR36DRAFT_4625</name>
</gene>
<evidence type="ECO:0000313" key="3">
    <source>
        <dbReference type="Proteomes" id="UP000193719"/>
    </source>
</evidence>